<dbReference type="SUPFAM" id="SSF52058">
    <property type="entry name" value="L domain-like"/>
    <property type="match status" value="1"/>
</dbReference>
<dbReference type="InterPro" id="IPR001611">
    <property type="entry name" value="Leu-rich_rpt"/>
</dbReference>
<sequence length="464" mass="50040">MSPSVLAFVAISLLGTHTLAAPPTYHNQSSSYLSSRHHRVDHDAGSSSSSAPAIVVDALPLAEITLKRRAQSDAFSHHARDYPSLVERSFHRDVFHNSKARRSGNSNPPNSDCKSLARLFNVTSGHSWTVKDGWSSNGASGCCSWYGVECSSSGQISALNLANNGLKGRFPESILNITTLENLNLSLNALKGPLPNQWQNMNSLSTLDLSHNPIGGSVPQSLASSPIITNLHLSNDSLSGPADFSGAKKLQNVFLNENRLSSLSPPRSGASLQRLIANDNQLSGELPDLRSFPELLIVNFAGNQLSGNLFDLNTFTNMSRFDVRSNELTGNIPDLASLTLRNLRVLSLSNNSFSGSFISRTSALAPDSLSTCDIVPQSPKFQLPCSDVNQPQNSWVTRCGIPEACKNSNASSGNHKNHKKAQLIAREVNSRASPLYGIYSIGMGYDMLFSLLTFSVLCTLVCLL</sequence>
<dbReference type="GO" id="GO:0016020">
    <property type="term" value="C:membrane"/>
    <property type="evidence" value="ECO:0007669"/>
    <property type="project" value="UniProtKB-SubCell"/>
</dbReference>
<dbReference type="Proteomes" id="UP000076798">
    <property type="component" value="Unassembled WGS sequence"/>
</dbReference>
<evidence type="ECO:0000256" key="4">
    <source>
        <dbReference type="ARBA" id="ARBA00022737"/>
    </source>
</evidence>
<dbReference type="Pfam" id="PF00560">
    <property type="entry name" value="LRR_1"/>
    <property type="match status" value="1"/>
</dbReference>
<keyword evidence="5 8" id="KW-1133">Transmembrane helix</keyword>
<evidence type="ECO:0000256" key="5">
    <source>
        <dbReference type="ARBA" id="ARBA00022989"/>
    </source>
</evidence>
<keyword evidence="6 8" id="KW-0472">Membrane</keyword>
<feature type="transmembrane region" description="Helical" evidence="8">
    <location>
        <begin position="436"/>
        <end position="463"/>
    </location>
</feature>
<dbReference type="Pfam" id="PF13855">
    <property type="entry name" value="LRR_8"/>
    <property type="match status" value="1"/>
</dbReference>
<evidence type="ECO:0000256" key="3">
    <source>
        <dbReference type="ARBA" id="ARBA00022729"/>
    </source>
</evidence>
<gene>
    <name evidence="10" type="ORF">SISSUDRAFT_1058175</name>
</gene>
<dbReference type="Gene3D" id="3.80.10.10">
    <property type="entry name" value="Ribonuclease Inhibitor"/>
    <property type="match status" value="1"/>
</dbReference>
<comment type="subcellular location">
    <subcellularLocation>
        <location evidence="1">Membrane</location>
    </subcellularLocation>
</comment>
<dbReference type="FunFam" id="3.80.10.10:FF:000129">
    <property type="entry name" value="Leucine-rich repeat receptor-like kinase"/>
    <property type="match status" value="1"/>
</dbReference>
<evidence type="ECO:0000256" key="9">
    <source>
        <dbReference type="SAM" id="SignalP"/>
    </source>
</evidence>
<dbReference type="AlphaFoldDB" id="A0A166HSL0"/>
<dbReference type="InterPro" id="IPR032675">
    <property type="entry name" value="LRR_dom_sf"/>
</dbReference>
<name>A0A166HSL0_9AGAM</name>
<evidence type="ECO:0000256" key="7">
    <source>
        <dbReference type="SAM" id="MobiDB-lite"/>
    </source>
</evidence>
<evidence type="ECO:0000256" key="1">
    <source>
        <dbReference type="ARBA" id="ARBA00004370"/>
    </source>
</evidence>
<evidence type="ECO:0000256" key="6">
    <source>
        <dbReference type="ARBA" id="ARBA00023136"/>
    </source>
</evidence>
<evidence type="ECO:0000256" key="2">
    <source>
        <dbReference type="ARBA" id="ARBA00022692"/>
    </source>
</evidence>
<keyword evidence="4" id="KW-0677">Repeat</keyword>
<accession>A0A166HSL0</accession>
<evidence type="ECO:0000313" key="10">
    <source>
        <dbReference type="EMBL" id="KZT43046.1"/>
    </source>
</evidence>
<dbReference type="PANTHER" id="PTHR48060">
    <property type="entry name" value="DNA DAMAGE-REPAIR/TOLERATION PROTEIN DRT100"/>
    <property type="match status" value="1"/>
</dbReference>
<feature type="signal peptide" evidence="9">
    <location>
        <begin position="1"/>
        <end position="20"/>
    </location>
</feature>
<proteinExistence type="predicted"/>
<feature type="chain" id="PRO_5007874794" evidence="9">
    <location>
        <begin position="21"/>
        <end position="464"/>
    </location>
</feature>
<feature type="region of interest" description="Disordered" evidence="7">
    <location>
        <begin position="27"/>
        <end position="50"/>
    </location>
</feature>
<reference evidence="10 11" key="1">
    <citation type="journal article" date="2016" name="Mol. Biol. Evol.">
        <title>Comparative Genomics of Early-Diverging Mushroom-Forming Fungi Provides Insights into the Origins of Lignocellulose Decay Capabilities.</title>
        <authorList>
            <person name="Nagy L.G."/>
            <person name="Riley R."/>
            <person name="Tritt A."/>
            <person name="Adam C."/>
            <person name="Daum C."/>
            <person name="Floudas D."/>
            <person name="Sun H."/>
            <person name="Yadav J.S."/>
            <person name="Pangilinan J."/>
            <person name="Larsson K.H."/>
            <person name="Matsuura K."/>
            <person name="Barry K."/>
            <person name="Labutti K."/>
            <person name="Kuo R."/>
            <person name="Ohm R.A."/>
            <person name="Bhattacharya S.S."/>
            <person name="Shirouzu T."/>
            <person name="Yoshinaga Y."/>
            <person name="Martin F.M."/>
            <person name="Grigoriev I.V."/>
            <person name="Hibbett D.S."/>
        </authorList>
    </citation>
    <scope>NUCLEOTIDE SEQUENCE [LARGE SCALE GENOMIC DNA]</scope>
    <source>
        <strain evidence="10 11">HHB10207 ss-3</strain>
    </source>
</reference>
<keyword evidence="2 8" id="KW-0812">Transmembrane</keyword>
<keyword evidence="3 9" id="KW-0732">Signal</keyword>
<organism evidence="10 11">
    <name type="scientific">Sistotremastrum suecicum HHB10207 ss-3</name>
    <dbReference type="NCBI Taxonomy" id="1314776"/>
    <lineage>
        <taxon>Eukaryota</taxon>
        <taxon>Fungi</taxon>
        <taxon>Dikarya</taxon>
        <taxon>Basidiomycota</taxon>
        <taxon>Agaricomycotina</taxon>
        <taxon>Agaricomycetes</taxon>
        <taxon>Sistotremastrales</taxon>
        <taxon>Sistotremastraceae</taxon>
        <taxon>Sistotremastrum</taxon>
    </lineage>
</organism>
<dbReference type="STRING" id="1314776.A0A166HSL0"/>
<dbReference type="OrthoDB" id="2565197at2759"/>
<keyword evidence="11" id="KW-1185">Reference proteome</keyword>
<protein>
    <submittedName>
        <fullName evidence="10">L domain-like protein</fullName>
    </submittedName>
</protein>
<evidence type="ECO:0000313" key="11">
    <source>
        <dbReference type="Proteomes" id="UP000076798"/>
    </source>
</evidence>
<dbReference type="PANTHER" id="PTHR48060:SF21">
    <property type="entry name" value="L DOMAIN-LIKE PROTEIN"/>
    <property type="match status" value="1"/>
</dbReference>
<evidence type="ECO:0000256" key="8">
    <source>
        <dbReference type="SAM" id="Phobius"/>
    </source>
</evidence>
<dbReference type="EMBL" id="KV428010">
    <property type="protein sequence ID" value="KZT43046.1"/>
    <property type="molecule type" value="Genomic_DNA"/>
</dbReference>
<dbReference type="InterPro" id="IPR053211">
    <property type="entry name" value="DNA_repair-toleration"/>
</dbReference>